<gene>
    <name evidence="4" type="ORF">GCM10010912_31440</name>
</gene>
<dbReference type="RefSeq" id="WP_189026354.1">
    <property type="nucleotide sequence ID" value="NZ_BMKR01000011.1"/>
</dbReference>
<name>A0A917CC72_9BACL</name>
<evidence type="ECO:0000313" key="5">
    <source>
        <dbReference type="Proteomes" id="UP000637643"/>
    </source>
</evidence>
<dbReference type="InterPro" id="IPR001119">
    <property type="entry name" value="SLH_dom"/>
</dbReference>
<feature type="domain" description="SLH" evidence="3">
    <location>
        <begin position="1482"/>
        <end position="1531"/>
    </location>
</feature>
<evidence type="ECO:0000313" key="4">
    <source>
        <dbReference type="EMBL" id="GGF83952.1"/>
    </source>
</evidence>
<dbReference type="PANTHER" id="PTHR10559">
    <property type="entry name" value="TRANSCOBALAMIN-1/GASTRIC INTRINSIC FACTOR"/>
    <property type="match status" value="1"/>
</dbReference>
<keyword evidence="1" id="KW-0677">Repeat</keyword>
<dbReference type="InterPro" id="IPR051588">
    <property type="entry name" value="Cobalamin_Transport"/>
</dbReference>
<reference evidence="4" key="2">
    <citation type="submission" date="2020-09" db="EMBL/GenBank/DDBJ databases">
        <authorList>
            <person name="Sun Q."/>
            <person name="Zhou Y."/>
        </authorList>
    </citation>
    <scope>NUCLEOTIDE SEQUENCE</scope>
    <source>
        <strain evidence="4">CGMCC 1.16134</strain>
    </source>
</reference>
<comment type="caution">
    <text evidence="4">The sequence shown here is derived from an EMBL/GenBank/DDBJ whole genome shotgun (WGS) entry which is preliminary data.</text>
</comment>
<dbReference type="SUPFAM" id="SSF48239">
    <property type="entry name" value="Terpenoid cyclases/Protein prenyltransferases"/>
    <property type="match status" value="2"/>
</dbReference>
<dbReference type="Pfam" id="PF00432">
    <property type="entry name" value="Prenyltrans"/>
    <property type="match status" value="2"/>
</dbReference>
<sequence>MKKLLTSKACALGLALLLVISVLGTALVPAGQVRAQAQNSAVQEETSVTEATYDAGAAPVDAKVATQAASVTDAIYKAKQYVLANGSLSEWNAMSIARSGTAVPDSYRTGLESTLKAANGTFTKVTDYARISLAVTAIGRDATNFGGYNLIEKIYNFGQMTKQGVNGPIYSLLALDSGQYKVPDDALWTQAKLLKEILSKQNADGGFIFFGTQSDPDITAMTLNALSLHKDDPDVQAAGTRAVNWLSQAQKADGGYNHSSESTSQAIIGLTSMGIDPAGPEFTKAGGNLVDHLLSFALPDGSFRHLVGSGANGMATEQALQALVAYDLYLKGETFYHFTQPGSQKPGVQAVVSIEGPQAPIAAGTIHAATAVQGLEKLAQAKNISLEIKDSSMGKYVKMIDGVSEALYGGYDGWMFAVSKDGHWKQPDVGAGDYLLQPSEKVLFYYGEYGVTNFIQSVSVTPEHPEAGKKFFVTVLKEVSDWDGSKVVTHTVPAADVQVSVAGQTVTADAEGVATFPAGVAGGTHTLEITGYQKDAVPSVVRHTSKLAVSPKQASISIEGPQGLIGQGVGLGYTALDALEQLADSQGIPLEITNSSGMGKYVTSIGEVKEKLYGPYDGWMFAVYKDGRWTQPDVGAADYKLAEADQLLFYYGDFSETQLVNSVIVTPAVPESGQAFSVKVTKDVTQWTDATGTTVSTVPAAEVQVSIGDDRVTTNAEGIASFTSGKAAGTHTLLVTGYREGAVPTLVRTATPLIIKAASTTAPVASTATISVVGDSSRGTILSSRTMTLNGGDTPYSLLVRQLGGQVIAEGSGSNLYVSSIAGLSEFDLGPLSGWMYSVNGIFPKVSAGAYTLSSGDVVAWRYTTNGGVDLNQPTDGSGTTGGAGGAGGGTAGAITSDNTLSVNQVGQTTTVTNEANKMTAAEAAAISKTLAANKVSITQEVTPGAAAALKDNANEVQLQVPAGAVGGNVKISIQEQNASRPELVSGLYEFTPDGTKFAKPVDLSFVIPVTTDYPGNLTVAWLDKTTNRWIPVPSTLDAKTGIMTGKITHFTAYAVIDRSKAEPEAEKLKKDIAATAKAITAAGEISDWQAIGLVRSGNSLPASYLSGVKAQLAENQGEFRKVTDYERLAMAISAAGGNPLNIDGYNLIEKIYNNENMIKQGTNGPIFALIALDSGNYSIPANAQWTKERLVQWILEQQSKDGGFPLTSGEADNVDITAMAVTALSVHAEQAAVKNAIDKAINWLSKQQLENGGFKLSGEENSESVAQVIIALSAAGAGPGDARFVKAKGGLLSNLATYRQTDGGYAHAAADKASNGLATEQALLALTAYDRFLNGQTKLYSFTEIPAASGSTAVVFADEKQISAWALQSVQKAFDQKLMQGVSSDSLVFAPKQHITRAQFAALLLRLTNNTPAPASSAPVFSDVKAGAWYYGDVLKAKELGIIDGVSKTAFHPNGTISRQDMAVMIYRAFKLEAPVDAQSFKDESKISSYASAAVHAVSDLGYMTGFDGAFDPSAPVTREMAAVVAVRLP</sequence>
<protein>
    <recommendedName>
        <fullName evidence="3">SLH domain-containing protein</fullName>
    </recommendedName>
</protein>
<dbReference type="PROSITE" id="PS51272">
    <property type="entry name" value="SLH"/>
    <property type="match status" value="3"/>
</dbReference>
<dbReference type="InterPro" id="IPR027954">
    <property type="entry name" value="Transcobalamin-like_C"/>
</dbReference>
<dbReference type="EMBL" id="BMKR01000011">
    <property type="protein sequence ID" value="GGF83952.1"/>
    <property type="molecule type" value="Genomic_DNA"/>
</dbReference>
<evidence type="ECO:0000256" key="1">
    <source>
        <dbReference type="ARBA" id="ARBA00022737"/>
    </source>
</evidence>
<dbReference type="Gene3D" id="1.50.10.20">
    <property type="match status" value="2"/>
</dbReference>
<accession>A0A917CC72</accession>
<organism evidence="4 5">
    <name type="scientific">Paenibacillus albidus</name>
    <dbReference type="NCBI Taxonomy" id="2041023"/>
    <lineage>
        <taxon>Bacteria</taxon>
        <taxon>Bacillati</taxon>
        <taxon>Bacillota</taxon>
        <taxon>Bacilli</taxon>
        <taxon>Bacillales</taxon>
        <taxon>Paenibacillaceae</taxon>
        <taxon>Paenibacillus</taxon>
    </lineage>
</organism>
<feature type="region of interest" description="Disordered" evidence="2">
    <location>
        <begin position="871"/>
        <end position="891"/>
    </location>
</feature>
<dbReference type="InterPro" id="IPR001330">
    <property type="entry name" value="Prenyltrans"/>
</dbReference>
<dbReference type="GO" id="GO:0003824">
    <property type="term" value="F:catalytic activity"/>
    <property type="evidence" value="ECO:0007669"/>
    <property type="project" value="InterPro"/>
</dbReference>
<dbReference type="Pfam" id="PF14478">
    <property type="entry name" value="DUF4430"/>
    <property type="match status" value="3"/>
</dbReference>
<feature type="compositionally biased region" description="Gly residues" evidence="2">
    <location>
        <begin position="879"/>
        <end position="891"/>
    </location>
</feature>
<dbReference type="Pfam" id="PF00395">
    <property type="entry name" value="SLH"/>
    <property type="match status" value="3"/>
</dbReference>
<feature type="domain" description="SLH" evidence="3">
    <location>
        <begin position="1418"/>
        <end position="1481"/>
    </location>
</feature>
<proteinExistence type="predicted"/>
<dbReference type="Proteomes" id="UP000637643">
    <property type="component" value="Unassembled WGS sequence"/>
</dbReference>
<feature type="domain" description="SLH" evidence="3">
    <location>
        <begin position="1354"/>
        <end position="1417"/>
    </location>
</feature>
<dbReference type="Gene3D" id="2.170.130.30">
    <property type="match status" value="3"/>
</dbReference>
<dbReference type="CDD" id="cd00688">
    <property type="entry name" value="ISOPREN_C2_like"/>
    <property type="match status" value="2"/>
</dbReference>
<keyword evidence="5" id="KW-1185">Reference proteome</keyword>
<reference evidence="4" key="1">
    <citation type="journal article" date="2014" name="Int. J. Syst. Evol. Microbiol.">
        <title>Complete genome sequence of Corynebacterium casei LMG S-19264T (=DSM 44701T), isolated from a smear-ripened cheese.</title>
        <authorList>
            <consortium name="US DOE Joint Genome Institute (JGI-PGF)"/>
            <person name="Walter F."/>
            <person name="Albersmeier A."/>
            <person name="Kalinowski J."/>
            <person name="Ruckert C."/>
        </authorList>
    </citation>
    <scope>NUCLEOTIDE SEQUENCE</scope>
    <source>
        <strain evidence="4">CGMCC 1.16134</strain>
    </source>
</reference>
<evidence type="ECO:0000256" key="2">
    <source>
        <dbReference type="SAM" id="MobiDB-lite"/>
    </source>
</evidence>
<dbReference type="InterPro" id="IPR008930">
    <property type="entry name" value="Terpenoid_cyclase/PrenylTrfase"/>
</dbReference>
<dbReference type="PANTHER" id="PTHR10559:SF18">
    <property type="entry name" value="TRANSCOBALAMIN II"/>
    <property type="match status" value="1"/>
</dbReference>
<evidence type="ECO:0000259" key="3">
    <source>
        <dbReference type="PROSITE" id="PS51272"/>
    </source>
</evidence>